<organism evidence="5 6">
    <name type="scientific">Friedmanniomyces simplex</name>
    <dbReference type="NCBI Taxonomy" id="329884"/>
    <lineage>
        <taxon>Eukaryota</taxon>
        <taxon>Fungi</taxon>
        <taxon>Dikarya</taxon>
        <taxon>Ascomycota</taxon>
        <taxon>Pezizomycotina</taxon>
        <taxon>Dothideomycetes</taxon>
        <taxon>Dothideomycetidae</taxon>
        <taxon>Mycosphaerellales</taxon>
        <taxon>Teratosphaeriaceae</taxon>
        <taxon>Friedmanniomyces</taxon>
    </lineage>
</organism>
<dbReference type="Gene3D" id="2.40.50.840">
    <property type="match status" value="1"/>
</dbReference>
<accession>A0A4U0X368</accession>
<reference evidence="5 6" key="1">
    <citation type="submission" date="2017-03" db="EMBL/GenBank/DDBJ databases">
        <title>Genomes of endolithic fungi from Antarctica.</title>
        <authorList>
            <person name="Coleine C."/>
            <person name="Masonjones S."/>
            <person name="Stajich J.E."/>
        </authorList>
    </citation>
    <scope>NUCLEOTIDE SEQUENCE [LARGE SCALE GENOMIC DNA]</scope>
    <source>
        <strain evidence="5 6">CCFEE 5184</strain>
    </source>
</reference>
<dbReference type="STRING" id="329884.A0A4U0X368"/>
<name>A0A4U0X368_9PEZI</name>
<dbReference type="Pfam" id="PF18313">
    <property type="entry name" value="TLP1_add_C"/>
    <property type="match status" value="1"/>
</dbReference>
<keyword evidence="3" id="KW-0012">Acyltransferase</keyword>
<evidence type="ECO:0000313" key="5">
    <source>
        <dbReference type="EMBL" id="TKA70774.1"/>
    </source>
</evidence>
<protein>
    <recommendedName>
        <fullName evidence="4">Thiolase-like protein type 1 additional C-terminal domain-containing protein</fullName>
    </recommendedName>
</protein>
<feature type="domain" description="Thiolase-like protein type 1 additional C-terminal" evidence="4">
    <location>
        <begin position="423"/>
        <end position="504"/>
    </location>
</feature>
<evidence type="ECO:0000256" key="1">
    <source>
        <dbReference type="ARBA" id="ARBA00010982"/>
    </source>
</evidence>
<gene>
    <name evidence="5" type="ORF">B0A55_05463</name>
</gene>
<dbReference type="AlphaFoldDB" id="A0A4U0X368"/>
<evidence type="ECO:0000259" key="4">
    <source>
        <dbReference type="Pfam" id="PF18313"/>
    </source>
</evidence>
<dbReference type="PANTHER" id="PTHR18919:SF139">
    <property type="entry name" value="THIOLASE-LIKE PROTEIN TYPE 1 ADDITIONAL C-TERMINAL DOMAIN-CONTAINING PROTEIN"/>
    <property type="match status" value="1"/>
</dbReference>
<dbReference type="PANTHER" id="PTHR18919">
    <property type="entry name" value="ACETYL-COA C-ACYLTRANSFERASE"/>
    <property type="match status" value="1"/>
</dbReference>
<comment type="caution">
    <text evidence="5">The sequence shown here is derived from an EMBL/GenBank/DDBJ whole genome shotgun (WGS) entry which is preliminary data.</text>
</comment>
<dbReference type="GO" id="GO:0016746">
    <property type="term" value="F:acyltransferase activity"/>
    <property type="evidence" value="ECO:0007669"/>
    <property type="project" value="UniProtKB-KW"/>
</dbReference>
<dbReference type="OrthoDB" id="435240at2759"/>
<evidence type="ECO:0000313" key="6">
    <source>
        <dbReference type="Proteomes" id="UP000309340"/>
    </source>
</evidence>
<evidence type="ECO:0000256" key="3">
    <source>
        <dbReference type="ARBA" id="ARBA00023315"/>
    </source>
</evidence>
<dbReference type="EMBL" id="NAJQ01000383">
    <property type="protein sequence ID" value="TKA70774.1"/>
    <property type="molecule type" value="Genomic_DNA"/>
</dbReference>
<evidence type="ECO:0000256" key="2">
    <source>
        <dbReference type="ARBA" id="ARBA00022679"/>
    </source>
</evidence>
<comment type="similarity">
    <text evidence="1">Belongs to the thiolase-like superfamily. Thiolase family.</text>
</comment>
<proteinExistence type="inferred from homology"/>
<dbReference type="SUPFAM" id="SSF53901">
    <property type="entry name" value="Thiolase-like"/>
    <property type="match status" value="2"/>
</dbReference>
<dbReference type="InterPro" id="IPR016039">
    <property type="entry name" value="Thiolase-like"/>
</dbReference>
<dbReference type="Proteomes" id="UP000309340">
    <property type="component" value="Unassembled WGS sequence"/>
</dbReference>
<sequence length="520" mass="56387">MSARRLTPIVVGVGDIVNRSRKVEDAVEPLQLMLGAIQKAVRDTGLSPSAATALQTEIDSLDVVQSWTWPYPDLPGLIAERLAIDPLRKYQSPHGGNQPGLLFDEAARRISKGESRVALLTGGEALASLSACAAAKRLPPPNWTPLAEEVNTVFSPTTRELQANLGATHSIGSPIQVYPLFENGFRAHRGQSVQENHAESAQLYAEFAKVAESNEYAWSYGNEAETAQIIGTVSQKNRMICTPYPLLMNAFNTVNLAAACILTSTEHARELGIPEDRWIYALGGAGTRDSNDFWQRPNFWWSPAISRSLDAGIEASGLEKDDIDLFDFYSCFPIVPKLACHHLGMPIINSPKLITLLGGLTSFGGAGNNYSMHALTEMTRQLRKGNGKTGLVLANGGVATYQHVVCLSSSPRRDGLGYPDCNPLPETVTDVQVPAVEEKADGVASIETYTVEYDRKGPLIAHLVGRLKANGHRFLANHADERTLRALCSTETEQIGRKGMVTVDAGGRNLFSLDGDKARL</sequence>
<keyword evidence="2" id="KW-0808">Transferase</keyword>
<dbReference type="InterPro" id="IPR040771">
    <property type="entry name" value="TLP1_add_C"/>
</dbReference>
<keyword evidence="6" id="KW-1185">Reference proteome</keyword>
<dbReference type="Gene3D" id="3.40.47.10">
    <property type="match status" value="1"/>
</dbReference>